<dbReference type="KEGG" id="lgo:JCM16774_1085"/>
<name>A0A510JDL7_9FUSO</name>
<dbReference type="OrthoDB" id="9895936at2"/>
<proteinExistence type="predicted"/>
<evidence type="ECO:0000313" key="2">
    <source>
        <dbReference type="Proteomes" id="UP000321606"/>
    </source>
</evidence>
<dbReference type="STRING" id="714315.GCA_000516535_01077"/>
<protein>
    <submittedName>
        <fullName evidence="1">Uncharacterized protein</fullName>
    </submittedName>
</protein>
<evidence type="ECO:0000313" key="1">
    <source>
        <dbReference type="EMBL" id="BBM36153.1"/>
    </source>
</evidence>
<dbReference type="RefSeq" id="WP_006806628.1">
    <property type="nucleotide sequence ID" value="NZ_AP019822.1"/>
</dbReference>
<dbReference type="AlphaFoldDB" id="A0A510JDL7"/>
<sequence>MLKKLAFFLLFLIGIISFSLESKDFNTPQAVIYNTNKKMPANFRFEMEEDNWEDTNYIIHVIKDGDKYKVAYSYLKANSPSYYDKDGYPRLDFVTKEFDKVYFTYFSAQPGTYVKEGKKIERMTYETLTAEQLEEFLKERNAKKVDDNIQKRIKEHLLWLDSAAN</sequence>
<reference evidence="1 2" key="1">
    <citation type="submission" date="2019-07" db="EMBL/GenBank/DDBJ databases">
        <title>Complete Genome Sequence of Leptotrichia goodfellowii Strain JCM 16774.</title>
        <authorList>
            <person name="Watanabe S."/>
            <person name="Cui L."/>
        </authorList>
    </citation>
    <scope>NUCLEOTIDE SEQUENCE [LARGE SCALE GENOMIC DNA]</scope>
    <source>
        <strain evidence="1 2">JCM16774</strain>
    </source>
</reference>
<dbReference type="EMBL" id="AP019822">
    <property type="protein sequence ID" value="BBM36153.1"/>
    <property type="molecule type" value="Genomic_DNA"/>
</dbReference>
<accession>A0A510JDL7</accession>
<gene>
    <name evidence="1" type="ORF">JCM16774_1085</name>
</gene>
<dbReference type="Proteomes" id="UP000321606">
    <property type="component" value="Chromosome"/>
</dbReference>
<organism evidence="1 2">
    <name type="scientific">Pseudoleptotrichia goodfellowii</name>
    <dbReference type="NCBI Taxonomy" id="157692"/>
    <lineage>
        <taxon>Bacteria</taxon>
        <taxon>Fusobacteriati</taxon>
        <taxon>Fusobacteriota</taxon>
        <taxon>Fusobacteriia</taxon>
        <taxon>Fusobacteriales</taxon>
        <taxon>Leptotrichiaceae</taxon>
        <taxon>Pseudoleptotrichia</taxon>
    </lineage>
</organism>